<accession>A0A8H7D139</accession>
<dbReference type="Proteomes" id="UP000620124">
    <property type="component" value="Unassembled WGS sequence"/>
</dbReference>
<reference evidence="2" key="1">
    <citation type="submission" date="2020-05" db="EMBL/GenBank/DDBJ databases">
        <title>Mycena genomes resolve the evolution of fungal bioluminescence.</title>
        <authorList>
            <person name="Tsai I.J."/>
        </authorList>
    </citation>
    <scope>NUCLEOTIDE SEQUENCE</scope>
    <source>
        <strain evidence="2">CCC161011</strain>
    </source>
</reference>
<dbReference type="AlphaFoldDB" id="A0A8H7D139"/>
<gene>
    <name evidence="2" type="ORF">MVEN_00860000</name>
</gene>
<keyword evidence="3" id="KW-1185">Reference proteome</keyword>
<evidence type="ECO:0008006" key="4">
    <source>
        <dbReference type="Google" id="ProtNLM"/>
    </source>
</evidence>
<organism evidence="2 3">
    <name type="scientific">Mycena venus</name>
    <dbReference type="NCBI Taxonomy" id="2733690"/>
    <lineage>
        <taxon>Eukaryota</taxon>
        <taxon>Fungi</taxon>
        <taxon>Dikarya</taxon>
        <taxon>Basidiomycota</taxon>
        <taxon>Agaricomycotina</taxon>
        <taxon>Agaricomycetes</taxon>
        <taxon>Agaricomycetidae</taxon>
        <taxon>Agaricales</taxon>
        <taxon>Marasmiineae</taxon>
        <taxon>Mycenaceae</taxon>
        <taxon>Mycena</taxon>
    </lineage>
</organism>
<name>A0A8H7D139_9AGAR</name>
<evidence type="ECO:0000256" key="1">
    <source>
        <dbReference type="SAM" id="Coils"/>
    </source>
</evidence>
<keyword evidence="1" id="KW-0175">Coiled coil</keyword>
<dbReference type="SUPFAM" id="SSF52047">
    <property type="entry name" value="RNI-like"/>
    <property type="match status" value="1"/>
</dbReference>
<feature type="coiled-coil region" evidence="1">
    <location>
        <begin position="34"/>
        <end position="61"/>
    </location>
</feature>
<dbReference type="Gene3D" id="3.80.10.10">
    <property type="entry name" value="Ribonuclease Inhibitor"/>
    <property type="match status" value="1"/>
</dbReference>
<dbReference type="EMBL" id="JACAZI010000006">
    <property type="protein sequence ID" value="KAF7358119.1"/>
    <property type="molecule type" value="Genomic_DNA"/>
</dbReference>
<sequence>MDSPFQQRLHTNYAPTDDEIVSIRAHLVPHRDNLANLQKLIKDLSAQRDRLKDYVDAHEALVSPLRRMPHDIVQEIFLACLPNRNAVMSPIEAPLLLGRVCSGWRRIALSTPMLWSSLHIHLNFVLSSERRVSAVAEWLARAAACPLSLSVVAWRSIPIADLDLADTLMPVLADSTHRWRCVELLDLPRSCLSIFDRTTAPMLETIHVKSDEIIYPLHTMLGLSVRRVSLIHPDLGGFTQTLPLAWNRLTHLALVNEDASVRVAPTSVTFATIRRCPSLISLQFQMGRTGDGPTLSDEPVHLPFLRSLAIQTPFLAETSALHVVMQHLLMPELRRLELPATLLQQSNAVFLSPLTTGSPKLESLEVHLASFTLSSVSTTLRLFPSLCAIQIHDLHPHWDLPDPTLEYATAETLLPLLPDLAPSLQEVDIWDGQLDDSSMIMFTKKQQELKRLNVQVDRFRSQSGRTLEEQLADMGRELDVSVRYLEPWKGPTPWEGLEEIGNVPR</sequence>
<protein>
    <recommendedName>
        <fullName evidence="4">F-box domain-containing protein</fullName>
    </recommendedName>
</protein>
<dbReference type="PANTHER" id="PTHR38926:SF5">
    <property type="entry name" value="F-BOX AND LEUCINE-RICH REPEAT PROTEIN 6"/>
    <property type="match status" value="1"/>
</dbReference>
<dbReference type="InterPro" id="IPR032675">
    <property type="entry name" value="LRR_dom_sf"/>
</dbReference>
<dbReference type="PANTHER" id="PTHR38926">
    <property type="entry name" value="F-BOX DOMAIN CONTAINING PROTEIN, EXPRESSED"/>
    <property type="match status" value="1"/>
</dbReference>
<evidence type="ECO:0000313" key="2">
    <source>
        <dbReference type="EMBL" id="KAF7358119.1"/>
    </source>
</evidence>
<evidence type="ECO:0000313" key="3">
    <source>
        <dbReference type="Proteomes" id="UP000620124"/>
    </source>
</evidence>
<proteinExistence type="predicted"/>
<comment type="caution">
    <text evidence="2">The sequence shown here is derived from an EMBL/GenBank/DDBJ whole genome shotgun (WGS) entry which is preliminary data.</text>
</comment>
<dbReference type="OrthoDB" id="2948121at2759"/>